<dbReference type="AlphaFoldDB" id="A0AA48H126"/>
<dbReference type="RefSeq" id="WP_316412754.1">
    <property type="nucleotide sequence ID" value="NZ_AP027080.1"/>
</dbReference>
<dbReference type="Proteomes" id="UP001238179">
    <property type="component" value="Chromosome"/>
</dbReference>
<feature type="domain" description="NGO1945-like C-terminal" evidence="2">
    <location>
        <begin position="148"/>
        <end position="200"/>
    </location>
</feature>
<evidence type="ECO:0000259" key="1">
    <source>
        <dbReference type="Pfam" id="PF09836"/>
    </source>
</evidence>
<feature type="domain" description="Putative DNA-binding" evidence="1">
    <location>
        <begin position="9"/>
        <end position="96"/>
    </location>
</feature>
<evidence type="ECO:0008006" key="5">
    <source>
        <dbReference type="Google" id="ProtNLM"/>
    </source>
</evidence>
<keyword evidence="4" id="KW-1185">Reference proteome</keyword>
<dbReference type="Pfam" id="PF09836">
    <property type="entry name" value="DUF2063"/>
    <property type="match status" value="1"/>
</dbReference>
<dbReference type="Gene3D" id="1.10.150.690">
    <property type="entry name" value="DUF2063"/>
    <property type="match status" value="1"/>
</dbReference>
<organism evidence="3 4">
    <name type="scientific">Mesoterricola silvestris</name>
    <dbReference type="NCBI Taxonomy" id="2927979"/>
    <lineage>
        <taxon>Bacteria</taxon>
        <taxon>Pseudomonadati</taxon>
        <taxon>Acidobacteriota</taxon>
        <taxon>Holophagae</taxon>
        <taxon>Holophagales</taxon>
        <taxon>Holophagaceae</taxon>
        <taxon>Mesoterricola</taxon>
    </lineage>
</organism>
<dbReference type="InterPro" id="IPR018640">
    <property type="entry name" value="DUF2063"/>
</dbReference>
<dbReference type="KEGG" id="msil:METEAL_32570"/>
<dbReference type="InterPro" id="IPR054098">
    <property type="entry name" value="NGO1945-like_C"/>
</dbReference>
<reference evidence="4" key="1">
    <citation type="journal article" date="2023" name="Int. J. Syst. Evol. Microbiol.">
        <title>Mesoterricola silvestris gen. nov., sp. nov., Mesoterricola sediminis sp. nov., Geothrix oryzae sp. nov., Geothrix edaphica sp. nov., Geothrix rubra sp. nov., and Geothrix limicola sp. nov., six novel members of Acidobacteriota isolated from soils.</title>
        <authorList>
            <person name="Itoh H."/>
            <person name="Sugisawa Y."/>
            <person name="Mise K."/>
            <person name="Xu Z."/>
            <person name="Kuniyasu M."/>
            <person name="Ushijima N."/>
            <person name="Kawano K."/>
            <person name="Kobayashi E."/>
            <person name="Shiratori Y."/>
            <person name="Masuda Y."/>
            <person name="Senoo K."/>
        </authorList>
    </citation>
    <scope>NUCLEOTIDE SEQUENCE [LARGE SCALE GENOMIC DNA]</scope>
    <source>
        <strain evidence="4">W79</strain>
    </source>
</reference>
<dbReference type="EMBL" id="AP027080">
    <property type="protein sequence ID" value="BDU74083.1"/>
    <property type="molecule type" value="Genomic_DNA"/>
</dbReference>
<dbReference type="Pfam" id="PF22106">
    <property type="entry name" value="NGO1945_C"/>
    <property type="match status" value="1"/>
</dbReference>
<sequence length="243" mass="26323">MPESRTLRLQRSLAALVLDAEPPVSETFDGFREALLAYRDLARPSLVDPLESMFPVTLALLGEEGAWTPCVDAFLEARCVPSGHHRDIAPAFLGWLARTGWGRDRWPFLLELVHWELLETLVYRFEDAPAPGGLEPRPGLESRVVLDPATRLVSYAHAVHRATEAAPRPEPGPVHLLAHRDPEGLFEVLELTPATAHLLTEGASRPIGAVLGDLGIPDPAPALAFLANLRAAGALAGFAPREG</sequence>
<evidence type="ECO:0000313" key="4">
    <source>
        <dbReference type="Proteomes" id="UP001238179"/>
    </source>
</evidence>
<accession>A0AA48H126</accession>
<gene>
    <name evidence="3" type="ORF">METEAL_32570</name>
</gene>
<evidence type="ECO:0000259" key="2">
    <source>
        <dbReference type="Pfam" id="PF22106"/>
    </source>
</evidence>
<proteinExistence type="predicted"/>
<protein>
    <recommendedName>
        <fullName evidence="5">DNA-binding domain-containing protein</fullName>
    </recommendedName>
</protein>
<evidence type="ECO:0000313" key="3">
    <source>
        <dbReference type="EMBL" id="BDU74083.1"/>
    </source>
</evidence>
<name>A0AA48H126_9BACT</name>
<dbReference type="InterPro" id="IPR044922">
    <property type="entry name" value="DUF2063_N_sf"/>
</dbReference>